<dbReference type="RefSeq" id="WP_093193455.1">
    <property type="nucleotide sequence ID" value="NZ_FNEV01000004.1"/>
</dbReference>
<dbReference type="InterPro" id="IPR017871">
    <property type="entry name" value="ABC_transporter-like_CS"/>
</dbReference>
<protein>
    <submittedName>
        <fullName evidence="8">NitT/TauT family transport system ATP-binding protein</fullName>
    </submittedName>
</protein>
<dbReference type="GO" id="GO:0005524">
    <property type="term" value="F:ATP binding"/>
    <property type="evidence" value="ECO:0007669"/>
    <property type="project" value="UniProtKB-KW"/>
</dbReference>
<dbReference type="PANTHER" id="PTHR42788">
    <property type="entry name" value="TAURINE IMPORT ATP-BINDING PROTEIN-RELATED"/>
    <property type="match status" value="1"/>
</dbReference>
<feature type="domain" description="ABC transporter" evidence="7">
    <location>
        <begin position="10"/>
        <end position="241"/>
    </location>
</feature>
<dbReference type="PROSITE" id="PS00211">
    <property type="entry name" value="ABC_TRANSPORTER_1"/>
    <property type="match status" value="1"/>
</dbReference>
<keyword evidence="2" id="KW-0813">Transport</keyword>
<evidence type="ECO:0000313" key="8">
    <source>
        <dbReference type="EMBL" id="SDJ36801.1"/>
    </source>
</evidence>
<dbReference type="Gene3D" id="3.40.50.300">
    <property type="entry name" value="P-loop containing nucleotide triphosphate hydrolases"/>
    <property type="match status" value="1"/>
</dbReference>
<gene>
    <name evidence="8" type="ORF">SAMN04490247_1718</name>
</gene>
<reference evidence="9" key="1">
    <citation type="submission" date="2016-10" db="EMBL/GenBank/DDBJ databases">
        <authorList>
            <person name="Varghese N."/>
            <person name="Submissions S."/>
        </authorList>
    </citation>
    <scope>NUCLEOTIDE SEQUENCE [LARGE SCALE GENOMIC DNA]</scope>
    <source>
        <strain evidence="9">DSM 4771</strain>
    </source>
</reference>
<dbReference type="SMART" id="SM00382">
    <property type="entry name" value="AAA"/>
    <property type="match status" value="1"/>
</dbReference>
<keyword evidence="6" id="KW-0472">Membrane</keyword>
<evidence type="ECO:0000256" key="2">
    <source>
        <dbReference type="ARBA" id="ARBA00022448"/>
    </source>
</evidence>
<evidence type="ECO:0000259" key="7">
    <source>
        <dbReference type="PROSITE" id="PS50893"/>
    </source>
</evidence>
<evidence type="ECO:0000256" key="5">
    <source>
        <dbReference type="ARBA" id="ARBA00022840"/>
    </source>
</evidence>
<dbReference type="SUPFAM" id="SSF52540">
    <property type="entry name" value="P-loop containing nucleoside triphosphate hydrolases"/>
    <property type="match status" value="1"/>
</dbReference>
<dbReference type="GO" id="GO:0016887">
    <property type="term" value="F:ATP hydrolysis activity"/>
    <property type="evidence" value="ECO:0007669"/>
    <property type="project" value="InterPro"/>
</dbReference>
<keyword evidence="5 8" id="KW-0067">ATP-binding</keyword>
<evidence type="ECO:0000313" key="9">
    <source>
        <dbReference type="Proteomes" id="UP000199225"/>
    </source>
</evidence>
<accession>A0A1G8T616</accession>
<dbReference type="InterPro" id="IPR003593">
    <property type="entry name" value="AAA+_ATPase"/>
</dbReference>
<keyword evidence="9" id="KW-1185">Reference proteome</keyword>
<evidence type="ECO:0000256" key="1">
    <source>
        <dbReference type="ARBA" id="ARBA00004202"/>
    </source>
</evidence>
<organism evidence="8 9">
    <name type="scientific">Salimicrobium halophilum</name>
    <dbReference type="NCBI Taxonomy" id="86666"/>
    <lineage>
        <taxon>Bacteria</taxon>
        <taxon>Bacillati</taxon>
        <taxon>Bacillota</taxon>
        <taxon>Bacilli</taxon>
        <taxon>Bacillales</taxon>
        <taxon>Bacillaceae</taxon>
        <taxon>Salimicrobium</taxon>
    </lineage>
</organism>
<dbReference type="STRING" id="86666.SAMN04490247_1718"/>
<dbReference type="Pfam" id="PF00005">
    <property type="entry name" value="ABC_tran"/>
    <property type="match status" value="1"/>
</dbReference>
<proteinExistence type="predicted"/>
<evidence type="ECO:0000256" key="6">
    <source>
        <dbReference type="ARBA" id="ARBA00023136"/>
    </source>
</evidence>
<dbReference type="PANTHER" id="PTHR42788:SF7">
    <property type="entry name" value="NITRATE ABC TRANSPORTER ATP-BINDING PROTEIN"/>
    <property type="match status" value="1"/>
</dbReference>
<dbReference type="InterPro" id="IPR003439">
    <property type="entry name" value="ABC_transporter-like_ATP-bd"/>
</dbReference>
<comment type="subcellular location">
    <subcellularLocation>
        <location evidence="1">Cell membrane</location>
        <topology evidence="1">Peripheral membrane protein</topology>
    </subcellularLocation>
</comment>
<dbReference type="InterPro" id="IPR050166">
    <property type="entry name" value="ABC_transporter_ATP-bind"/>
</dbReference>
<keyword evidence="3" id="KW-1003">Cell membrane</keyword>
<evidence type="ECO:0000256" key="4">
    <source>
        <dbReference type="ARBA" id="ARBA00022741"/>
    </source>
</evidence>
<dbReference type="CDD" id="cd03293">
    <property type="entry name" value="ABC_NrtD_SsuB_transporters"/>
    <property type="match status" value="1"/>
</dbReference>
<name>A0A1G8T616_9BACI</name>
<sequence>MNADHTEPLVHMDDVHKSFHKAKDEEVVLKNISMDVKKGEFISILGQSGCGKSTILNLIGGFEKPSQGEIRIHGDKVLEPGRHCVMLFQDYGLLPWRSVVRNVELGLEPLKVSQKERRERSLEYLKLVGLENSYHQFPGELSGGMKQRVAIARALAMKPELILMDEPFAALDTFNRYHLQNELLRLQEKEGTTIVLVTHDIDEAVYLSDRLFVMKPSPGMISKEIVINTSKPRDRSHSDFQHYRKMIFEEFHFNQPVHQPEFQI</sequence>
<evidence type="ECO:0000256" key="3">
    <source>
        <dbReference type="ARBA" id="ARBA00022475"/>
    </source>
</evidence>
<dbReference type="PROSITE" id="PS50893">
    <property type="entry name" value="ABC_TRANSPORTER_2"/>
    <property type="match status" value="1"/>
</dbReference>
<dbReference type="Proteomes" id="UP000199225">
    <property type="component" value="Unassembled WGS sequence"/>
</dbReference>
<keyword evidence="4" id="KW-0547">Nucleotide-binding</keyword>
<dbReference type="GO" id="GO:0005886">
    <property type="term" value="C:plasma membrane"/>
    <property type="evidence" value="ECO:0007669"/>
    <property type="project" value="UniProtKB-SubCell"/>
</dbReference>
<dbReference type="OrthoDB" id="9802264at2"/>
<dbReference type="InterPro" id="IPR027417">
    <property type="entry name" value="P-loop_NTPase"/>
</dbReference>
<dbReference type="AlphaFoldDB" id="A0A1G8T616"/>
<dbReference type="EMBL" id="FNEV01000004">
    <property type="protein sequence ID" value="SDJ36801.1"/>
    <property type="molecule type" value="Genomic_DNA"/>
</dbReference>